<dbReference type="InterPro" id="IPR036282">
    <property type="entry name" value="Glutathione-S-Trfase_C_sf"/>
</dbReference>
<dbReference type="EMBL" id="LN794158">
    <property type="protein sequence ID" value="CEN55707.1"/>
    <property type="molecule type" value="Genomic_DNA"/>
</dbReference>
<dbReference type="SFLD" id="SFLDG01150">
    <property type="entry name" value="Main.1:_Beta-like"/>
    <property type="match status" value="1"/>
</dbReference>
<evidence type="ECO:0000313" key="6">
    <source>
        <dbReference type="Proteomes" id="UP000056322"/>
    </source>
</evidence>
<dbReference type="CDD" id="cd03046">
    <property type="entry name" value="GST_N_GTT1_like"/>
    <property type="match status" value="1"/>
</dbReference>
<evidence type="ECO:0000313" key="5">
    <source>
        <dbReference type="EMBL" id="CEN55707.1"/>
    </source>
</evidence>
<comment type="similarity">
    <text evidence="1">Belongs to the GST superfamily.</text>
</comment>
<keyword evidence="2 5" id="KW-0808">Transferase</keyword>
<dbReference type="OrthoDB" id="9797500at2"/>
<dbReference type="STRING" id="1581680.BN1209_0664"/>
<feature type="domain" description="GST N-terminal" evidence="3">
    <location>
        <begin position="1"/>
        <end position="80"/>
    </location>
</feature>
<sequence length="205" mass="23111">MIKLYGFPQTRSVRVAWALEEANAEYEYGLVNLRTGEHKQPAFLAINPFGKIPSLVDDGLVISESAAICTHIAEKFPAAKLIPTDAKSRAAYFQWLFFVVSELEVHLWTAAKHDRFLPEDKRIPDIANTSYWEFEKAAAILSTHLKAQPYLAGDQFSAADIICVSVLHWAHHVKVTLDDTLLSYMNRVSERPALTRARKREADAT</sequence>
<dbReference type="Gene3D" id="1.20.1050.10">
    <property type="match status" value="1"/>
</dbReference>
<evidence type="ECO:0000256" key="1">
    <source>
        <dbReference type="ARBA" id="ARBA00007409"/>
    </source>
</evidence>
<dbReference type="SFLD" id="SFLDS00019">
    <property type="entry name" value="Glutathione_Transferase_(cytos"/>
    <property type="match status" value="1"/>
</dbReference>
<feature type="domain" description="GST C-terminal" evidence="4">
    <location>
        <begin position="85"/>
        <end position="205"/>
    </location>
</feature>
<dbReference type="Pfam" id="PF02798">
    <property type="entry name" value="GST_N"/>
    <property type="match status" value="1"/>
</dbReference>
<dbReference type="FunFam" id="3.40.30.10:FF:000039">
    <property type="entry name" value="Glutathione S-transferase domain"/>
    <property type="match status" value="1"/>
</dbReference>
<dbReference type="InterPro" id="IPR040079">
    <property type="entry name" value="Glutathione_S-Trfase"/>
</dbReference>
<dbReference type="Gene3D" id="3.40.30.10">
    <property type="entry name" value="Glutaredoxin"/>
    <property type="match status" value="1"/>
</dbReference>
<organism evidence="5 6">
    <name type="scientific">Candidatus Methylopumilus turicensis</name>
    <dbReference type="NCBI Taxonomy" id="1581680"/>
    <lineage>
        <taxon>Bacteria</taxon>
        <taxon>Pseudomonadati</taxon>
        <taxon>Pseudomonadota</taxon>
        <taxon>Betaproteobacteria</taxon>
        <taxon>Nitrosomonadales</taxon>
        <taxon>Methylophilaceae</taxon>
        <taxon>Candidatus Methylopumilus</taxon>
    </lineage>
</organism>
<dbReference type="SUPFAM" id="SSF52833">
    <property type="entry name" value="Thioredoxin-like"/>
    <property type="match status" value="1"/>
</dbReference>
<dbReference type="CDD" id="cd03207">
    <property type="entry name" value="GST_C_8"/>
    <property type="match status" value="1"/>
</dbReference>
<dbReference type="KEGG" id="mbac:BN1209_0664"/>
<gene>
    <name evidence="5" type="ORF">BN1209_0664</name>
</gene>
<dbReference type="PANTHER" id="PTHR44051:SF8">
    <property type="entry name" value="GLUTATHIONE S-TRANSFERASE GSTA"/>
    <property type="match status" value="1"/>
</dbReference>
<dbReference type="Proteomes" id="UP000056322">
    <property type="component" value="Chromosome 1"/>
</dbReference>
<protein>
    <submittedName>
        <fullName evidence="5">Putative glutathione S-transferase protein</fullName>
    </submittedName>
</protein>
<dbReference type="InterPro" id="IPR004045">
    <property type="entry name" value="Glutathione_S-Trfase_N"/>
</dbReference>
<dbReference type="AlphaFoldDB" id="A0A0B7IZ81"/>
<dbReference type="InterPro" id="IPR036249">
    <property type="entry name" value="Thioredoxin-like_sf"/>
</dbReference>
<dbReference type="InterPro" id="IPR010987">
    <property type="entry name" value="Glutathione-S-Trfase_C-like"/>
</dbReference>
<dbReference type="SUPFAM" id="SSF47616">
    <property type="entry name" value="GST C-terminal domain-like"/>
    <property type="match status" value="1"/>
</dbReference>
<dbReference type="HOGENOM" id="CLU_011226_6_4_4"/>
<evidence type="ECO:0000259" key="3">
    <source>
        <dbReference type="PROSITE" id="PS50404"/>
    </source>
</evidence>
<proteinExistence type="inferred from homology"/>
<evidence type="ECO:0000256" key="2">
    <source>
        <dbReference type="ARBA" id="ARBA00022679"/>
    </source>
</evidence>
<dbReference type="PROSITE" id="PS50404">
    <property type="entry name" value="GST_NTER"/>
    <property type="match status" value="1"/>
</dbReference>
<reference evidence="6" key="1">
    <citation type="submission" date="2014-12" db="EMBL/GenBank/DDBJ databases">
        <authorList>
            <person name="Salcher M.M."/>
        </authorList>
    </citation>
    <scope>NUCLEOTIDE SEQUENCE [LARGE SCALE GENOMIC DNA]</scope>
    <source>
        <strain evidence="6">MMS-10A-171</strain>
    </source>
</reference>
<dbReference type="Pfam" id="PF13410">
    <property type="entry name" value="GST_C_2"/>
    <property type="match status" value="1"/>
</dbReference>
<name>A0A0B7IZ81_9PROT</name>
<dbReference type="SFLD" id="SFLDG00358">
    <property type="entry name" value="Main_(cytGST)"/>
    <property type="match status" value="1"/>
</dbReference>
<evidence type="ECO:0000259" key="4">
    <source>
        <dbReference type="PROSITE" id="PS50405"/>
    </source>
</evidence>
<dbReference type="PANTHER" id="PTHR44051">
    <property type="entry name" value="GLUTATHIONE S-TRANSFERASE-RELATED"/>
    <property type="match status" value="1"/>
</dbReference>
<dbReference type="PROSITE" id="PS50405">
    <property type="entry name" value="GST_CTER"/>
    <property type="match status" value="1"/>
</dbReference>
<accession>A0A0B7IZ81</accession>
<dbReference type="RefSeq" id="WP_045750938.1">
    <property type="nucleotide sequence ID" value="NZ_LN794158.1"/>
</dbReference>
<dbReference type="GO" id="GO:0016740">
    <property type="term" value="F:transferase activity"/>
    <property type="evidence" value="ECO:0007669"/>
    <property type="project" value="UniProtKB-KW"/>
</dbReference>
<keyword evidence="6" id="KW-1185">Reference proteome</keyword>